<reference evidence="1 2" key="1">
    <citation type="submission" date="2024-08" db="EMBL/GenBank/DDBJ databases">
        <title>Gnathostoma spinigerum genome.</title>
        <authorList>
            <person name="Gonzalez-Bertolin B."/>
            <person name="Monzon S."/>
            <person name="Zaballos A."/>
            <person name="Jimenez P."/>
            <person name="Dekumyoy P."/>
            <person name="Varona S."/>
            <person name="Cuesta I."/>
            <person name="Sumanam S."/>
            <person name="Adisakwattana P."/>
            <person name="Gasser R.B."/>
            <person name="Hernandez-Gonzalez A."/>
            <person name="Young N.D."/>
            <person name="Perteguer M.J."/>
        </authorList>
    </citation>
    <scope>NUCLEOTIDE SEQUENCE [LARGE SCALE GENOMIC DNA]</scope>
    <source>
        <strain evidence="1">AL3</strain>
        <tissue evidence="1">Liver</tissue>
    </source>
</reference>
<proteinExistence type="predicted"/>
<dbReference type="EMBL" id="JBGFUD010010463">
    <property type="protein sequence ID" value="MFH4982915.1"/>
    <property type="molecule type" value="Genomic_DNA"/>
</dbReference>
<dbReference type="AlphaFoldDB" id="A0ABD6ETQ7"/>
<evidence type="ECO:0000313" key="1">
    <source>
        <dbReference type="EMBL" id="MFH4982915.1"/>
    </source>
</evidence>
<keyword evidence="2" id="KW-1185">Reference proteome</keyword>
<gene>
    <name evidence="1" type="ORF">AB6A40_009624</name>
</gene>
<evidence type="ECO:0000313" key="2">
    <source>
        <dbReference type="Proteomes" id="UP001608902"/>
    </source>
</evidence>
<accession>A0ABD6ETQ7</accession>
<dbReference type="Proteomes" id="UP001608902">
    <property type="component" value="Unassembled WGS sequence"/>
</dbReference>
<protein>
    <submittedName>
        <fullName evidence="1">Uncharacterized protein</fullName>
    </submittedName>
</protein>
<comment type="caution">
    <text evidence="1">The sequence shown here is derived from an EMBL/GenBank/DDBJ whole genome shotgun (WGS) entry which is preliminary data.</text>
</comment>
<name>A0ABD6ETQ7_9BILA</name>
<sequence>MLVLSLRSGVHLTTQFLCVTHFYLLSTVAIKSDAAKELSTYFGYNSEQLSLISDSLRRLKEVIHKKTYGNRVFSRDSAVDQTREISISSQQPSTVKKLVPYLFQGFSFLFCLYIF</sequence>
<organism evidence="1 2">
    <name type="scientific">Gnathostoma spinigerum</name>
    <dbReference type="NCBI Taxonomy" id="75299"/>
    <lineage>
        <taxon>Eukaryota</taxon>
        <taxon>Metazoa</taxon>
        <taxon>Ecdysozoa</taxon>
        <taxon>Nematoda</taxon>
        <taxon>Chromadorea</taxon>
        <taxon>Rhabditida</taxon>
        <taxon>Spirurina</taxon>
        <taxon>Gnathostomatomorpha</taxon>
        <taxon>Gnathostomatoidea</taxon>
        <taxon>Gnathostomatidae</taxon>
        <taxon>Gnathostoma</taxon>
    </lineage>
</organism>